<evidence type="ECO:0000256" key="10">
    <source>
        <dbReference type="SAM" id="MobiDB-lite"/>
    </source>
</evidence>
<comment type="similarity">
    <text evidence="2 9">Belongs to the GSP I family.</text>
</comment>
<feature type="compositionally biased region" description="Low complexity" evidence="10">
    <location>
        <begin position="23"/>
        <end position="36"/>
    </location>
</feature>
<evidence type="ECO:0000259" key="11">
    <source>
        <dbReference type="Pfam" id="PF02501"/>
    </source>
</evidence>
<evidence type="ECO:0000256" key="5">
    <source>
        <dbReference type="ARBA" id="ARBA00022519"/>
    </source>
</evidence>
<sequence>MMCGPLRVPAPPLNRSAQPPGRPKAGPAPSGGSAAASAASVGASSRGFTLLEVLVALAVVAIALLAAMRAAGGVADNAQRYRMTVLAEQCAQNFLVDQRLSKTFLAVGQSTSACTQANVPFTVAVDVMPTPNPNFRRVQVNVLDASGWSAWQVVTIIGNL</sequence>
<organism evidence="12 13">
    <name type="scientific">Thiomonas arsenitoxydans (strain DSM 22701 / CIP 110005 / 3As)</name>
    <dbReference type="NCBI Taxonomy" id="426114"/>
    <lineage>
        <taxon>Bacteria</taxon>
        <taxon>Pseudomonadati</taxon>
        <taxon>Pseudomonadota</taxon>
        <taxon>Betaproteobacteria</taxon>
        <taxon>Burkholderiales</taxon>
        <taxon>Thiomonas</taxon>
    </lineage>
</organism>
<keyword evidence="8 9" id="KW-0472">Membrane</keyword>
<evidence type="ECO:0000256" key="9">
    <source>
        <dbReference type="RuleBase" id="RU368030"/>
    </source>
</evidence>
<dbReference type="AlphaFoldDB" id="A0A8I1MVV9"/>
<keyword evidence="3" id="KW-1003">Cell membrane</keyword>
<dbReference type="NCBIfam" id="TIGR01707">
    <property type="entry name" value="gspI"/>
    <property type="match status" value="1"/>
</dbReference>
<evidence type="ECO:0000313" key="12">
    <source>
        <dbReference type="EMBL" id="MBN8744089.1"/>
    </source>
</evidence>
<evidence type="ECO:0000256" key="4">
    <source>
        <dbReference type="ARBA" id="ARBA00022481"/>
    </source>
</evidence>
<keyword evidence="5 9" id="KW-0997">Cell inner membrane</keyword>
<comment type="subunit">
    <text evidence="9">Type II secretion is composed of four main components: the outer membrane complex, the inner membrane complex, the cytoplasmic secretion ATPase and the periplasm-spanning pseudopilus.</text>
</comment>
<protein>
    <recommendedName>
        <fullName evidence="9">Type II secretion system protein I</fullName>
        <shortName evidence="9">T2SS minor pseudopilin I</shortName>
    </recommendedName>
</protein>
<proteinExistence type="inferred from homology"/>
<dbReference type="EMBL" id="JAFKMR010000015">
    <property type="protein sequence ID" value="MBN8744089.1"/>
    <property type="molecule type" value="Genomic_DNA"/>
</dbReference>
<evidence type="ECO:0000313" key="13">
    <source>
        <dbReference type="Proteomes" id="UP000664800"/>
    </source>
</evidence>
<dbReference type="PANTHER" id="PTHR38779:SF2">
    <property type="entry name" value="TYPE II SECRETION SYSTEM PROTEIN I-RELATED"/>
    <property type="match status" value="1"/>
</dbReference>
<evidence type="ECO:0000256" key="2">
    <source>
        <dbReference type="ARBA" id="ARBA00008358"/>
    </source>
</evidence>
<feature type="domain" description="Type II secretion system protein GspI C-terminal" evidence="11">
    <location>
        <begin position="84"/>
        <end position="155"/>
    </location>
</feature>
<dbReference type="GO" id="GO:0005886">
    <property type="term" value="C:plasma membrane"/>
    <property type="evidence" value="ECO:0007669"/>
    <property type="project" value="UniProtKB-SubCell"/>
</dbReference>
<dbReference type="Pfam" id="PF02501">
    <property type="entry name" value="T2SSI"/>
    <property type="match status" value="1"/>
</dbReference>
<dbReference type="PANTHER" id="PTHR38779">
    <property type="entry name" value="TYPE II SECRETION SYSTEM PROTEIN I-RELATED"/>
    <property type="match status" value="1"/>
</dbReference>
<comment type="function">
    <text evidence="9">Component of the type II secretion system required for the energy-dependent secretion of extracellular factors such as proteases and toxins from the periplasm.</text>
</comment>
<dbReference type="InterPro" id="IPR012902">
    <property type="entry name" value="N_methyl_site"/>
</dbReference>
<keyword evidence="6 9" id="KW-0812">Transmembrane</keyword>
<dbReference type="NCBIfam" id="TIGR02532">
    <property type="entry name" value="IV_pilin_GFxxxE"/>
    <property type="match status" value="1"/>
</dbReference>
<evidence type="ECO:0000256" key="1">
    <source>
        <dbReference type="ARBA" id="ARBA00004377"/>
    </source>
</evidence>
<dbReference type="InterPro" id="IPR010052">
    <property type="entry name" value="T2SS_protein-GspI"/>
</dbReference>
<accession>A0A8I1MVV9</accession>
<keyword evidence="4 9" id="KW-0488">Methylation</keyword>
<gene>
    <name evidence="12" type="primary">gspI</name>
    <name evidence="12" type="ORF">J0I24_07235</name>
</gene>
<dbReference type="GO" id="GO:0015628">
    <property type="term" value="P:protein secretion by the type II secretion system"/>
    <property type="evidence" value="ECO:0007669"/>
    <property type="project" value="UniProtKB-UniRule"/>
</dbReference>
<dbReference type="SUPFAM" id="SSF54523">
    <property type="entry name" value="Pili subunits"/>
    <property type="match status" value="1"/>
</dbReference>
<name>A0A8I1MVV9_THIA3</name>
<dbReference type="InterPro" id="IPR045584">
    <property type="entry name" value="Pilin-like"/>
</dbReference>
<dbReference type="Proteomes" id="UP000664800">
    <property type="component" value="Unassembled WGS sequence"/>
</dbReference>
<dbReference type="InterPro" id="IPR003413">
    <property type="entry name" value="T2SS_GspI_C"/>
</dbReference>
<comment type="caution">
    <text evidence="12">The sequence shown here is derived from an EMBL/GenBank/DDBJ whole genome shotgun (WGS) entry which is preliminary data.</text>
</comment>
<comment type="PTM">
    <text evidence="9">Cleaved by prepilin peptidase.</text>
</comment>
<dbReference type="Pfam" id="PF07963">
    <property type="entry name" value="N_methyl"/>
    <property type="match status" value="1"/>
</dbReference>
<keyword evidence="7 9" id="KW-1133">Transmembrane helix</keyword>
<feature type="region of interest" description="Disordered" evidence="10">
    <location>
        <begin position="1"/>
        <end position="36"/>
    </location>
</feature>
<evidence type="ECO:0000256" key="3">
    <source>
        <dbReference type="ARBA" id="ARBA00022475"/>
    </source>
</evidence>
<evidence type="ECO:0000256" key="6">
    <source>
        <dbReference type="ARBA" id="ARBA00022692"/>
    </source>
</evidence>
<dbReference type="Gene3D" id="3.30.1300.30">
    <property type="entry name" value="GSPII I/J protein-like"/>
    <property type="match status" value="1"/>
</dbReference>
<reference evidence="12" key="1">
    <citation type="submission" date="2021-02" db="EMBL/GenBank/DDBJ databases">
        <title>Thiocyanate and organic carbon inputs drive convergent selection for specific autotrophic Afipia and Thiobacillus strains within complex microbiomes.</title>
        <authorList>
            <person name="Huddy R.J."/>
            <person name="Sachdeva R."/>
            <person name="Kadzinga F."/>
            <person name="Kantor R.S."/>
            <person name="Harrison S.T.L."/>
            <person name="Banfield J.F."/>
        </authorList>
    </citation>
    <scope>NUCLEOTIDE SEQUENCE</scope>
    <source>
        <strain evidence="12">SCN18_13_7_16_R3_B_64_19</strain>
    </source>
</reference>
<dbReference type="PROSITE" id="PS00409">
    <property type="entry name" value="PROKAR_NTER_METHYL"/>
    <property type="match status" value="1"/>
</dbReference>
<comment type="subcellular location">
    <subcellularLocation>
        <location evidence="1 9">Cell inner membrane</location>
        <topology evidence="1 9">Single-pass membrane protein</topology>
    </subcellularLocation>
</comment>
<dbReference type="GO" id="GO:0015627">
    <property type="term" value="C:type II protein secretion system complex"/>
    <property type="evidence" value="ECO:0007669"/>
    <property type="project" value="UniProtKB-UniRule"/>
</dbReference>
<evidence type="ECO:0000256" key="7">
    <source>
        <dbReference type="ARBA" id="ARBA00022989"/>
    </source>
</evidence>
<feature type="transmembrane region" description="Helical" evidence="9">
    <location>
        <begin position="53"/>
        <end position="72"/>
    </location>
</feature>
<evidence type="ECO:0000256" key="8">
    <source>
        <dbReference type="ARBA" id="ARBA00023136"/>
    </source>
</evidence>